<organism evidence="1 2">
    <name type="scientific">Jatrophihabitans lederbergiae</name>
    <dbReference type="NCBI Taxonomy" id="3075547"/>
    <lineage>
        <taxon>Bacteria</taxon>
        <taxon>Bacillati</taxon>
        <taxon>Actinomycetota</taxon>
        <taxon>Actinomycetes</taxon>
        <taxon>Jatrophihabitantales</taxon>
        <taxon>Jatrophihabitantaceae</taxon>
        <taxon>Jatrophihabitans</taxon>
    </lineage>
</organism>
<accession>A0ABU2JBI2</accession>
<evidence type="ECO:0000313" key="2">
    <source>
        <dbReference type="Proteomes" id="UP001183176"/>
    </source>
</evidence>
<dbReference type="EMBL" id="JAVREH010000017">
    <property type="protein sequence ID" value="MDT0262347.1"/>
    <property type="molecule type" value="Genomic_DNA"/>
</dbReference>
<gene>
    <name evidence="1" type="ORF">RM423_13200</name>
</gene>
<protein>
    <submittedName>
        <fullName evidence="1">Uncharacterized protein</fullName>
    </submittedName>
</protein>
<dbReference type="Proteomes" id="UP001183176">
    <property type="component" value="Unassembled WGS sequence"/>
</dbReference>
<proteinExistence type="predicted"/>
<evidence type="ECO:0000313" key="1">
    <source>
        <dbReference type="EMBL" id="MDT0262347.1"/>
    </source>
</evidence>
<name>A0ABU2JBI2_9ACTN</name>
<sequence>MLTQPSVDTSTNVGTKVTAAGTISVNRIARNTPFACRYGIRASP</sequence>
<reference evidence="2" key="1">
    <citation type="submission" date="2023-07" db="EMBL/GenBank/DDBJ databases">
        <title>30 novel species of actinomycetes from the DSMZ collection.</title>
        <authorList>
            <person name="Nouioui I."/>
        </authorList>
    </citation>
    <scope>NUCLEOTIDE SEQUENCE [LARGE SCALE GENOMIC DNA]</scope>
    <source>
        <strain evidence="2">DSM 44399</strain>
    </source>
</reference>
<keyword evidence="2" id="KW-1185">Reference proteome</keyword>
<comment type="caution">
    <text evidence="1">The sequence shown here is derived from an EMBL/GenBank/DDBJ whole genome shotgun (WGS) entry which is preliminary data.</text>
</comment>